<evidence type="ECO:0000313" key="1">
    <source>
        <dbReference type="EMBL" id="EMS71765.1"/>
    </source>
</evidence>
<comment type="caution">
    <text evidence="1">The sequence shown here is derived from an EMBL/GenBank/DDBJ whole genome shotgun (WGS) entry which is preliminary data.</text>
</comment>
<sequence>MHFYSAQATSPGLTGSHCVPPRRCSRWGLHSRQVTMPLVSSYLTFPSLPLRKRELKCQSGKNHFNIPLPTTGTAVYLCCTFLKVTFTGSYPAPLPYGARTFLMYAFSGCTCDHLAYSIIYLNIFNFIIYHPWTTYYSC</sequence>
<accession>S0FIG5</accession>
<dbReference type="Proteomes" id="UP000014155">
    <property type="component" value="Unassembled WGS sequence"/>
</dbReference>
<gene>
    <name evidence="1" type="ORF">CTER_2237</name>
</gene>
<dbReference type="AlphaFoldDB" id="S0FIG5"/>
<protein>
    <submittedName>
        <fullName evidence="1">Uncharacterized protein</fullName>
    </submittedName>
</protein>
<proteinExistence type="predicted"/>
<reference evidence="1 2" key="1">
    <citation type="journal article" date="2013" name="Genome Announc.">
        <title>Draft Genome Sequence of the Cellulolytic, Mesophilic, Anaerobic Bacterium Clostridium termitidis Strain CT1112 (DSM 5398).</title>
        <authorList>
            <person name="Lal S."/>
            <person name="Ramachandran U."/>
            <person name="Zhang X."/>
            <person name="Munir R."/>
            <person name="Sparling R."/>
            <person name="Levin D.B."/>
        </authorList>
    </citation>
    <scope>NUCLEOTIDE SEQUENCE [LARGE SCALE GENOMIC DNA]</scope>
    <source>
        <strain evidence="1 2">CT1112</strain>
    </source>
</reference>
<dbReference type="EMBL" id="AORV01000033">
    <property type="protein sequence ID" value="EMS71765.1"/>
    <property type="molecule type" value="Genomic_DNA"/>
</dbReference>
<organism evidence="1 2">
    <name type="scientific">Ruminiclostridium cellobioparum subsp. termitidis CT1112</name>
    <dbReference type="NCBI Taxonomy" id="1195236"/>
    <lineage>
        <taxon>Bacteria</taxon>
        <taxon>Bacillati</taxon>
        <taxon>Bacillota</taxon>
        <taxon>Clostridia</taxon>
        <taxon>Eubacteriales</taxon>
        <taxon>Oscillospiraceae</taxon>
        <taxon>Ruminiclostridium</taxon>
    </lineage>
</organism>
<evidence type="ECO:0000313" key="2">
    <source>
        <dbReference type="Proteomes" id="UP000014155"/>
    </source>
</evidence>
<name>S0FIG5_RUMCE</name>
<keyword evidence="2" id="KW-1185">Reference proteome</keyword>
<dbReference type="AntiFam" id="ANF00041">
    <property type="entry name" value="Antisense to RNaseP"/>
</dbReference>